<protein>
    <submittedName>
        <fullName evidence="1">Uncharacterized protein</fullName>
    </submittedName>
</protein>
<comment type="caution">
    <text evidence="1">The sequence shown here is derived from an EMBL/GenBank/DDBJ whole genome shotgun (WGS) entry which is preliminary data.</text>
</comment>
<dbReference type="Proteomes" id="UP000814033">
    <property type="component" value="Unassembled WGS sequence"/>
</dbReference>
<keyword evidence="2" id="KW-1185">Reference proteome</keyword>
<accession>A0ACB8QZP2</accession>
<name>A0ACB8QZP2_9AGAM</name>
<proteinExistence type="predicted"/>
<gene>
    <name evidence="1" type="ORF">FA95DRAFT_1614309</name>
</gene>
<reference evidence="1" key="1">
    <citation type="submission" date="2021-02" db="EMBL/GenBank/DDBJ databases">
        <authorList>
            <consortium name="DOE Joint Genome Institute"/>
            <person name="Ahrendt S."/>
            <person name="Looney B.P."/>
            <person name="Miyauchi S."/>
            <person name="Morin E."/>
            <person name="Drula E."/>
            <person name="Courty P.E."/>
            <person name="Chicoki N."/>
            <person name="Fauchery L."/>
            <person name="Kohler A."/>
            <person name="Kuo A."/>
            <person name="Labutti K."/>
            <person name="Pangilinan J."/>
            <person name="Lipzen A."/>
            <person name="Riley R."/>
            <person name="Andreopoulos W."/>
            <person name="He G."/>
            <person name="Johnson J."/>
            <person name="Barry K.W."/>
            <person name="Grigoriev I.V."/>
            <person name="Nagy L."/>
            <person name="Hibbett D."/>
            <person name="Henrissat B."/>
            <person name="Matheny P.B."/>
            <person name="Labbe J."/>
            <person name="Martin F."/>
        </authorList>
    </citation>
    <scope>NUCLEOTIDE SEQUENCE</scope>
    <source>
        <strain evidence="1">FP105234-sp</strain>
    </source>
</reference>
<dbReference type="EMBL" id="MU277051">
    <property type="protein sequence ID" value="KAI0037346.1"/>
    <property type="molecule type" value="Genomic_DNA"/>
</dbReference>
<organism evidence="1 2">
    <name type="scientific">Auriscalpium vulgare</name>
    <dbReference type="NCBI Taxonomy" id="40419"/>
    <lineage>
        <taxon>Eukaryota</taxon>
        <taxon>Fungi</taxon>
        <taxon>Dikarya</taxon>
        <taxon>Basidiomycota</taxon>
        <taxon>Agaricomycotina</taxon>
        <taxon>Agaricomycetes</taxon>
        <taxon>Russulales</taxon>
        <taxon>Auriscalpiaceae</taxon>
        <taxon>Auriscalpium</taxon>
    </lineage>
</organism>
<sequence>MPTMRPRRAHDAHGSRTSPQRPRSPPTVRSRRPAPRHAACAPATSPAPTPALPRRRTHAARTLHAARTPPTHAARRSLHAARRPRTPPRRSDAWHPPPVLPCPISGPQAQGIPCVRGAEIK</sequence>
<evidence type="ECO:0000313" key="1">
    <source>
        <dbReference type="EMBL" id="KAI0037346.1"/>
    </source>
</evidence>
<reference evidence="1" key="2">
    <citation type="journal article" date="2022" name="New Phytol.">
        <title>Evolutionary transition to the ectomycorrhizal habit in the genomes of a hyperdiverse lineage of mushroom-forming fungi.</title>
        <authorList>
            <person name="Looney B."/>
            <person name="Miyauchi S."/>
            <person name="Morin E."/>
            <person name="Drula E."/>
            <person name="Courty P.E."/>
            <person name="Kohler A."/>
            <person name="Kuo A."/>
            <person name="LaButti K."/>
            <person name="Pangilinan J."/>
            <person name="Lipzen A."/>
            <person name="Riley R."/>
            <person name="Andreopoulos W."/>
            <person name="He G."/>
            <person name="Johnson J."/>
            <person name="Nolan M."/>
            <person name="Tritt A."/>
            <person name="Barry K.W."/>
            <person name="Grigoriev I.V."/>
            <person name="Nagy L.G."/>
            <person name="Hibbett D."/>
            <person name="Henrissat B."/>
            <person name="Matheny P.B."/>
            <person name="Labbe J."/>
            <person name="Martin F.M."/>
        </authorList>
    </citation>
    <scope>NUCLEOTIDE SEQUENCE</scope>
    <source>
        <strain evidence="1">FP105234-sp</strain>
    </source>
</reference>
<evidence type="ECO:0000313" key="2">
    <source>
        <dbReference type="Proteomes" id="UP000814033"/>
    </source>
</evidence>